<gene>
    <name evidence="1" type="ORF">H4R26_001883</name>
</gene>
<reference evidence="1" key="1">
    <citation type="submission" date="2022-07" db="EMBL/GenBank/DDBJ databases">
        <title>Phylogenomic reconstructions and comparative analyses of Kickxellomycotina fungi.</title>
        <authorList>
            <person name="Reynolds N.K."/>
            <person name="Stajich J.E."/>
            <person name="Barry K."/>
            <person name="Grigoriev I.V."/>
            <person name="Crous P."/>
            <person name="Smith M.E."/>
        </authorList>
    </citation>
    <scope>NUCLEOTIDE SEQUENCE</scope>
    <source>
        <strain evidence="1">IMI 214461</strain>
    </source>
</reference>
<organism evidence="1 2">
    <name type="scientific">Coemansia thaxteri</name>
    <dbReference type="NCBI Taxonomy" id="2663907"/>
    <lineage>
        <taxon>Eukaryota</taxon>
        <taxon>Fungi</taxon>
        <taxon>Fungi incertae sedis</taxon>
        <taxon>Zoopagomycota</taxon>
        <taxon>Kickxellomycotina</taxon>
        <taxon>Kickxellomycetes</taxon>
        <taxon>Kickxellales</taxon>
        <taxon>Kickxellaceae</taxon>
        <taxon>Coemansia</taxon>
    </lineage>
</organism>
<keyword evidence="2" id="KW-1185">Reference proteome</keyword>
<proteinExistence type="predicted"/>
<evidence type="ECO:0000313" key="2">
    <source>
        <dbReference type="Proteomes" id="UP001150907"/>
    </source>
</evidence>
<dbReference type="EMBL" id="JANBQF010000095">
    <property type="protein sequence ID" value="KAJ2005567.1"/>
    <property type="molecule type" value="Genomic_DNA"/>
</dbReference>
<dbReference type="Proteomes" id="UP001150907">
    <property type="component" value="Unassembled WGS sequence"/>
</dbReference>
<sequence>MAERFEDEVHDVARQIYNAVAAQAGEVESSVRRASSLVTELDTHAYGLQAAIEHLSAARRNCTFDIGIRAPLPPSEFASAAPEAPRLAECLDAVGSRLAETNKAAARRIAWVPESASRE</sequence>
<evidence type="ECO:0000313" key="1">
    <source>
        <dbReference type="EMBL" id="KAJ2005567.1"/>
    </source>
</evidence>
<accession>A0A9W8BFM6</accession>
<comment type="caution">
    <text evidence="1">The sequence shown here is derived from an EMBL/GenBank/DDBJ whole genome shotgun (WGS) entry which is preliminary data.</text>
</comment>
<dbReference type="AlphaFoldDB" id="A0A9W8BFM6"/>
<protein>
    <submittedName>
        <fullName evidence="1">Uncharacterized protein</fullName>
    </submittedName>
</protein>
<name>A0A9W8BFM6_9FUNG</name>